<proteinExistence type="predicted"/>
<evidence type="ECO:0000256" key="1">
    <source>
        <dbReference type="SAM" id="Phobius"/>
    </source>
</evidence>
<reference evidence="2 3" key="1">
    <citation type="submission" date="2019-04" db="EMBL/GenBank/DDBJ databases">
        <title>Genomic characterization of Staphylococcus petrasii strains.</title>
        <authorList>
            <person name="Vrbovska V."/>
            <person name="Kovarovic V."/>
            <person name="Maslanova I."/>
            <person name="Indrakova A."/>
            <person name="Petras P."/>
            <person name="Sedo O."/>
            <person name="Svec P."/>
            <person name="Fisarova L."/>
            <person name="Sedlacek I."/>
            <person name="Doskar J."/>
            <person name="Pantucek R."/>
        </authorList>
    </citation>
    <scope>NUCLEOTIDE SEQUENCE [LARGE SCALE GENOMIC DNA]</scope>
    <source>
        <strain evidence="2 3">CCM 8529</strain>
    </source>
</reference>
<sequence length="116" mass="12917">MQALVKKSATLSVFFGIIFFLLNYFSAKHDTISPLLIRTLLATLTFFVLYIIVFSIFNSDARKIKFGITLSISTILFLIIGALFFTIQIGVIIGLIVGLIAGFVWEIIEKRNGGTH</sequence>
<dbReference type="EMBL" id="SRPJ01000002">
    <property type="protein sequence ID" value="TGN27593.1"/>
    <property type="molecule type" value="Genomic_DNA"/>
</dbReference>
<gene>
    <name evidence="2" type="ORF">E2558_07025</name>
</gene>
<evidence type="ECO:0000313" key="2">
    <source>
        <dbReference type="EMBL" id="TGN27593.1"/>
    </source>
</evidence>
<comment type="caution">
    <text evidence="2">The sequence shown here is derived from an EMBL/GenBank/DDBJ whole genome shotgun (WGS) entry which is preliminary data.</text>
</comment>
<accession>A0A4Z1B2F3</accession>
<dbReference type="RefSeq" id="WP_126566428.1">
    <property type="nucleotide sequence ID" value="NZ_BMCY01000002.1"/>
</dbReference>
<feature type="transmembrane region" description="Helical" evidence="1">
    <location>
        <begin position="91"/>
        <end position="108"/>
    </location>
</feature>
<evidence type="ECO:0000313" key="3">
    <source>
        <dbReference type="Proteomes" id="UP000297459"/>
    </source>
</evidence>
<feature type="transmembrane region" description="Helical" evidence="1">
    <location>
        <begin position="37"/>
        <end position="57"/>
    </location>
</feature>
<dbReference type="Proteomes" id="UP000297459">
    <property type="component" value="Unassembled WGS sequence"/>
</dbReference>
<keyword evidence="3" id="KW-1185">Reference proteome</keyword>
<organism evidence="2 3">
    <name type="scientific">Staphylococcus pragensis</name>
    <dbReference type="NCBI Taxonomy" id="1611836"/>
    <lineage>
        <taxon>Bacteria</taxon>
        <taxon>Bacillati</taxon>
        <taxon>Bacillota</taxon>
        <taxon>Bacilli</taxon>
        <taxon>Bacillales</taxon>
        <taxon>Staphylococcaceae</taxon>
        <taxon>Staphylococcus</taxon>
    </lineage>
</organism>
<keyword evidence="1" id="KW-0472">Membrane</keyword>
<keyword evidence="1" id="KW-0812">Transmembrane</keyword>
<protein>
    <submittedName>
        <fullName evidence="2">Uncharacterized protein</fullName>
    </submittedName>
</protein>
<keyword evidence="1" id="KW-1133">Transmembrane helix</keyword>
<dbReference type="AlphaFoldDB" id="A0A4Z1B2F3"/>
<feature type="transmembrane region" description="Helical" evidence="1">
    <location>
        <begin position="64"/>
        <end position="85"/>
    </location>
</feature>
<name>A0A4Z1B2F3_9STAP</name>